<comment type="caution">
    <text evidence="1">The sequence shown here is derived from an EMBL/GenBank/DDBJ whole genome shotgun (WGS) entry which is preliminary data.</text>
</comment>
<reference evidence="1 2" key="1">
    <citation type="journal article" date="2015" name="Genome Biol.">
        <title>Comparative genomics of Steinernema reveals deeply conserved gene regulatory networks.</title>
        <authorList>
            <person name="Dillman A.R."/>
            <person name="Macchietto M."/>
            <person name="Porter C.F."/>
            <person name="Rogers A."/>
            <person name="Williams B."/>
            <person name="Antoshechkin I."/>
            <person name="Lee M.M."/>
            <person name="Goodwin Z."/>
            <person name="Lu X."/>
            <person name="Lewis E.E."/>
            <person name="Goodrich-Blair H."/>
            <person name="Stock S.P."/>
            <person name="Adams B.J."/>
            <person name="Sternberg P.W."/>
            <person name="Mortazavi A."/>
        </authorList>
    </citation>
    <scope>NUCLEOTIDE SEQUENCE [LARGE SCALE GENOMIC DNA]</scope>
    <source>
        <strain evidence="1 2">ALL</strain>
    </source>
</reference>
<evidence type="ECO:0000313" key="1">
    <source>
        <dbReference type="EMBL" id="TKR93906.1"/>
    </source>
</evidence>
<dbReference type="Proteomes" id="UP000298663">
    <property type="component" value="Unassembled WGS sequence"/>
</dbReference>
<name>A0A4U5PC91_STECR</name>
<gene>
    <name evidence="1" type="ORF">L596_008274</name>
</gene>
<reference evidence="1 2" key="2">
    <citation type="journal article" date="2019" name="G3 (Bethesda)">
        <title>Hybrid Assembly of the Genome of the Entomopathogenic Nematode Steinernema carpocapsae Identifies the X-Chromosome.</title>
        <authorList>
            <person name="Serra L."/>
            <person name="Macchietto M."/>
            <person name="Macias-Munoz A."/>
            <person name="McGill C.J."/>
            <person name="Rodriguez I.M."/>
            <person name="Rodriguez B."/>
            <person name="Murad R."/>
            <person name="Mortazavi A."/>
        </authorList>
    </citation>
    <scope>NUCLEOTIDE SEQUENCE [LARGE SCALE GENOMIC DNA]</scope>
    <source>
        <strain evidence="1 2">ALL</strain>
    </source>
</reference>
<dbReference type="AlphaFoldDB" id="A0A4U5PC91"/>
<dbReference type="EMBL" id="AZBU02000002">
    <property type="protein sequence ID" value="TKR93906.1"/>
    <property type="molecule type" value="Genomic_DNA"/>
</dbReference>
<sequence>MKIAVAATTIVIFKILVQRQILFLNIKQRRAEKLILGLDGGVASDENGSDGSTLHSLLSPYRSSSSLHFLVKFCDQFSLWLSLFFFLTKALIQCSILLL</sequence>
<keyword evidence="2" id="KW-1185">Reference proteome</keyword>
<evidence type="ECO:0000313" key="2">
    <source>
        <dbReference type="Proteomes" id="UP000298663"/>
    </source>
</evidence>
<organism evidence="1 2">
    <name type="scientific">Steinernema carpocapsae</name>
    <name type="common">Entomopathogenic nematode</name>
    <dbReference type="NCBI Taxonomy" id="34508"/>
    <lineage>
        <taxon>Eukaryota</taxon>
        <taxon>Metazoa</taxon>
        <taxon>Ecdysozoa</taxon>
        <taxon>Nematoda</taxon>
        <taxon>Chromadorea</taxon>
        <taxon>Rhabditida</taxon>
        <taxon>Tylenchina</taxon>
        <taxon>Panagrolaimomorpha</taxon>
        <taxon>Strongyloidoidea</taxon>
        <taxon>Steinernematidae</taxon>
        <taxon>Steinernema</taxon>
    </lineage>
</organism>
<protein>
    <submittedName>
        <fullName evidence="1">Uncharacterized protein</fullName>
    </submittedName>
</protein>
<accession>A0A4U5PC91</accession>
<proteinExistence type="predicted"/>